<evidence type="ECO:0000256" key="1">
    <source>
        <dbReference type="ARBA" id="ARBA00004141"/>
    </source>
</evidence>
<feature type="transmembrane region" description="Helical" evidence="7">
    <location>
        <begin position="28"/>
        <end position="51"/>
    </location>
</feature>
<dbReference type="PANTHER" id="PTHR23504:SF15">
    <property type="entry name" value="MAJOR FACILITATOR SUPERFAMILY (MFS) PROFILE DOMAIN-CONTAINING PROTEIN"/>
    <property type="match status" value="1"/>
</dbReference>
<dbReference type="Gene3D" id="1.20.1250.20">
    <property type="entry name" value="MFS general substrate transporter like domains"/>
    <property type="match status" value="1"/>
</dbReference>
<feature type="compositionally biased region" description="Basic and acidic residues" evidence="6">
    <location>
        <begin position="424"/>
        <end position="436"/>
    </location>
</feature>
<feature type="transmembrane region" description="Helical" evidence="7">
    <location>
        <begin position="227"/>
        <end position="250"/>
    </location>
</feature>
<dbReference type="InterPro" id="IPR001958">
    <property type="entry name" value="Tet-R_TetA/multi-R_MdtG-like"/>
</dbReference>
<dbReference type="InterPro" id="IPR036259">
    <property type="entry name" value="MFS_trans_sf"/>
</dbReference>
<dbReference type="InterPro" id="IPR011701">
    <property type="entry name" value="MFS"/>
</dbReference>
<feature type="region of interest" description="Disordered" evidence="6">
    <location>
        <begin position="420"/>
        <end position="443"/>
    </location>
</feature>
<feature type="transmembrane region" description="Helical" evidence="7">
    <location>
        <begin position="183"/>
        <end position="201"/>
    </location>
</feature>
<feature type="transmembrane region" description="Helical" evidence="7">
    <location>
        <begin position="270"/>
        <end position="288"/>
    </location>
</feature>
<comment type="subcellular location">
    <subcellularLocation>
        <location evidence="1">Membrane</location>
        <topology evidence="1">Multi-pass membrane protein</topology>
    </subcellularLocation>
</comment>
<dbReference type="SUPFAM" id="SSF103473">
    <property type="entry name" value="MFS general substrate transporter"/>
    <property type="match status" value="1"/>
</dbReference>
<accession>A0ABT9G1E3</accession>
<feature type="transmembrane region" description="Helical" evidence="7">
    <location>
        <begin position="63"/>
        <end position="83"/>
    </location>
</feature>
<sequence length="443" mass="47112">MTRSSSPAEPAAPAAVKARPQRQAAMPFIMVTVLIDMVSIGLIIPVLAPLVGTFTSNQGDHAFWYGVVTFAFGLASFFASPILGGLSDQHGRRPVLLLGFTGLALSFFVTALASALWMLVVVRLFSGAMQANAAIANAYVADITPPEDRAKRFGMLGAMFGLGFVLGPVMGGVLGAIDLHLPFFVAGTLSIANGVYGWRVLPESLPPERRKPMDWRRANPVSALRKLHALHGIGSLVAVVALTSLAQFILHTTWVLYTTFKFGWGPRENGWSLFAVGVMSVLVQGGLIRVALKRGRPHRIALWGLVSSTICYALWGAATEGWMMYAVIGLNVFGFMTAAVMQSIVSGAADPHAQGEVMGAVASLNSATQVFAPVLGAALLGLVSHLPQGDWRIGAPFFLCSALQVTALVLALRHFRRHPPSAPHEAHAEPSDEDAPRQPAIPA</sequence>
<evidence type="ECO:0000256" key="4">
    <source>
        <dbReference type="ARBA" id="ARBA00022989"/>
    </source>
</evidence>
<keyword evidence="2" id="KW-0813">Transport</keyword>
<reference evidence="9 10" key="1">
    <citation type="submission" date="2023-08" db="EMBL/GenBank/DDBJ databases">
        <authorList>
            <person name="Roldan D.M."/>
            <person name="Menes R.J."/>
        </authorList>
    </citation>
    <scope>NUCLEOTIDE SEQUENCE [LARGE SCALE GENOMIC DNA]</scope>
    <source>
        <strain evidence="9 10">CCM 2812</strain>
    </source>
</reference>
<feature type="transmembrane region" description="Helical" evidence="7">
    <location>
        <begin position="357"/>
        <end position="381"/>
    </location>
</feature>
<evidence type="ECO:0000313" key="9">
    <source>
        <dbReference type="EMBL" id="MDP4300221.1"/>
    </source>
</evidence>
<comment type="caution">
    <text evidence="9">The sequence shown here is derived from an EMBL/GenBank/DDBJ whole genome shotgun (WGS) entry which is preliminary data.</text>
</comment>
<feature type="domain" description="Major facilitator superfamily (MFS) profile" evidence="8">
    <location>
        <begin position="25"/>
        <end position="419"/>
    </location>
</feature>
<proteinExistence type="predicted"/>
<name>A0ABT9G1E3_LEPDI</name>
<evidence type="ECO:0000256" key="6">
    <source>
        <dbReference type="SAM" id="MobiDB-lite"/>
    </source>
</evidence>
<evidence type="ECO:0000256" key="2">
    <source>
        <dbReference type="ARBA" id="ARBA00022448"/>
    </source>
</evidence>
<dbReference type="PROSITE" id="PS50850">
    <property type="entry name" value="MFS"/>
    <property type="match status" value="1"/>
</dbReference>
<dbReference type="Proteomes" id="UP001235760">
    <property type="component" value="Unassembled WGS sequence"/>
</dbReference>
<feature type="transmembrane region" description="Helical" evidence="7">
    <location>
        <begin position="153"/>
        <end position="177"/>
    </location>
</feature>
<organism evidence="9 10">
    <name type="scientific">Leptothrix discophora</name>
    <dbReference type="NCBI Taxonomy" id="89"/>
    <lineage>
        <taxon>Bacteria</taxon>
        <taxon>Pseudomonadati</taxon>
        <taxon>Pseudomonadota</taxon>
        <taxon>Betaproteobacteria</taxon>
        <taxon>Burkholderiales</taxon>
        <taxon>Sphaerotilaceae</taxon>
        <taxon>Leptothrix</taxon>
    </lineage>
</organism>
<dbReference type="InterPro" id="IPR020846">
    <property type="entry name" value="MFS_dom"/>
</dbReference>
<feature type="transmembrane region" description="Helical" evidence="7">
    <location>
        <begin position="95"/>
        <end position="118"/>
    </location>
</feature>
<evidence type="ECO:0000256" key="7">
    <source>
        <dbReference type="SAM" id="Phobius"/>
    </source>
</evidence>
<dbReference type="EMBL" id="JAUZEE010000003">
    <property type="protein sequence ID" value="MDP4300221.1"/>
    <property type="molecule type" value="Genomic_DNA"/>
</dbReference>
<dbReference type="RefSeq" id="WP_305748788.1">
    <property type="nucleotide sequence ID" value="NZ_JAUZEE010000003.1"/>
</dbReference>
<feature type="transmembrane region" description="Helical" evidence="7">
    <location>
        <begin position="300"/>
        <end position="318"/>
    </location>
</feature>
<evidence type="ECO:0000313" key="10">
    <source>
        <dbReference type="Proteomes" id="UP001235760"/>
    </source>
</evidence>
<feature type="transmembrane region" description="Helical" evidence="7">
    <location>
        <begin position="393"/>
        <end position="412"/>
    </location>
</feature>
<feature type="transmembrane region" description="Helical" evidence="7">
    <location>
        <begin position="324"/>
        <end position="345"/>
    </location>
</feature>
<protein>
    <submittedName>
        <fullName evidence="9">TCR/Tet family MFS transporter</fullName>
    </submittedName>
</protein>
<dbReference type="CDD" id="cd17388">
    <property type="entry name" value="MFS_TetA"/>
    <property type="match status" value="1"/>
</dbReference>
<dbReference type="Pfam" id="PF07690">
    <property type="entry name" value="MFS_1"/>
    <property type="match status" value="1"/>
</dbReference>
<keyword evidence="3 7" id="KW-0812">Transmembrane</keyword>
<keyword evidence="4 7" id="KW-1133">Transmembrane helix</keyword>
<evidence type="ECO:0000256" key="5">
    <source>
        <dbReference type="ARBA" id="ARBA00023136"/>
    </source>
</evidence>
<keyword evidence="10" id="KW-1185">Reference proteome</keyword>
<evidence type="ECO:0000256" key="3">
    <source>
        <dbReference type="ARBA" id="ARBA00022692"/>
    </source>
</evidence>
<keyword evidence="5 7" id="KW-0472">Membrane</keyword>
<gene>
    <name evidence="9" type="ORF">Q8X39_06200</name>
</gene>
<dbReference type="PRINTS" id="PR01035">
    <property type="entry name" value="TCRTETA"/>
</dbReference>
<dbReference type="PANTHER" id="PTHR23504">
    <property type="entry name" value="MAJOR FACILITATOR SUPERFAMILY DOMAIN-CONTAINING PROTEIN 10"/>
    <property type="match status" value="1"/>
</dbReference>
<evidence type="ECO:0000259" key="8">
    <source>
        <dbReference type="PROSITE" id="PS50850"/>
    </source>
</evidence>